<evidence type="ECO:0000256" key="1">
    <source>
        <dbReference type="SAM" id="MobiDB-lite"/>
    </source>
</evidence>
<dbReference type="AlphaFoldDB" id="A0A9W8X7Z2"/>
<name>A0A9W8X7Z2_9PLEO</name>
<proteinExistence type="predicted"/>
<comment type="caution">
    <text evidence="2">The sequence shown here is derived from an EMBL/GenBank/DDBJ whole genome shotgun (WGS) entry which is preliminary data.</text>
</comment>
<dbReference type="Proteomes" id="UP001140562">
    <property type="component" value="Unassembled WGS sequence"/>
</dbReference>
<keyword evidence="3" id="KW-1185">Reference proteome</keyword>
<feature type="compositionally biased region" description="Acidic residues" evidence="1">
    <location>
        <begin position="54"/>
        <end position="70"/>
    </location>
</feature>
<feature type="compositionally biased region" description="Basic residues" evidence="1">
    <location>
        <begin position="1"/>
        <end position="10"/>
    </location>
</feature>
<feature type="compositionally biased region" description="Basic and acidic residues" evidence="1">
    <location>
        <begin position="31"/>
        <end position="45"/>
    </location>
</feature>
<dbReference type="EMBL" id="JAPEUV010000003">
    <property type="protein sequence ID" value="KAJ4343254.1"/>
    <property type="molecule type" value="Genomic_DNA"/>
</dbReference>
<organism evidence="2 3">
    <name type="scientific">Didymella glomerata</name>
    <dbReference type="NCBI Taxonomy" id="749621"/>
    <lineage>
        <taxon>Eukaryota</taxon>
        <taxon>Fungi</taxon>
        <taxon>Dikarya</taxon>
        <taxon>Ascomycota</taxon>
        <taxon>Pezizomycotina</taxon>
        <taxon>Dothideomycetes</taxon>
        <taxon>Pleosporomycetidae</taxon>
        <taxon>Pleosporales</taxon>
        <taxon>Pleosporineae</taxon>
        <taxon>Didymellaceae</taxon>
        <taxon>Didymella</taxon>
    </lineage>
</organism>
<evidence type="ECO:0000313" key="3">
    <source>
        <dbReference type="Proteomes" id="UP001140562"/>
    </source>
</evidence>
<feature type="region of interest" description="Disordered" evidence="1">
    <location>
        <begin position="1"/>
        <end position="77"/>
    </location>
</feature>
<evidence type="ECO:0008006" key="4">
    <source>
        <dbReference type="Google" id="ProtNLM"/>
    </source>
</evidence>
<dbReference type="OrthoDB" id="5600002at2759"/>
<evidence type="ECO:0000313" key="2">
    <source>
        <dbReference type="EMBL" id="KAJ4343254.1"/>
    </source>
</evidence>
<protein>
    <recommendedName>
        <fullName evidence="4">F-box domain-containing protein</fullName>
    </recommendedName>
</protein>
<reference evidence="2" key="1">
    <citation type="submission" date="2022-10" db="EMBL/GenBank/DDBJ databases">
        <title>Tapping the CABI collections for fungal endophytes: first genome assemblies for Collariella, Neodidymelliopsis, Ascochyta clinopodiicola, Didymella pomorum, Didymosphaeria variabile, Neocosmospora piperis and Neocucurbitaria cava.</title>
        <authorList>
            <person name="Hill R."/>
        </authorList>
    </citation>
    <scope>NUCLEOTIDE SEQUENCE</scope>
    <source>
        <strain evidence="2">IMI 360193</strain>
    </source>
</reference>
<sequence>MVTTRSKTRRASTPLSSPPVRPTLGPSDSPEMEHADDLPSERADDAAANAQVDLQDELSDDNAFDSDDDSDGIHEDHCSRHTSDLAAKCIGKTYAGKKCRYRGRIVKEGFFPHEHGITSIPCHIMCLPTELRLMIFRYVLPDVIPAASYFDKGHMAIMMVNRQFYMEASAIVYGELKFEAVVQPTYIALFGRQWHRESVDRTYVELDKQLCQAGARRIRHLEVTIQFGDKHKKINGIGVASVSHEDYEVYQVRDTVRKLVQLMAPEPSSSESMALRQLDVKPEPGPRQRWESDEVIAAIFFVLEPLLALASIDDVTLQAPPRPFHYSWKYLATAAAVGGLQTNKEFLQLRKQWVESMQSSSSGTGVKQHPKVTKAGVGTPYGTIEKFARLIYSEDAAQAQGKAKSKHGWTSSSFQGIERVLHLARVAHENGDLATIFKIHHTIMARWKQAHDQQRRSLATVSAAVSDMFYGDFQNAAGHKSEDLFAFYETSPPSSSNEDTSFKDTWPELSIRDSKIKVLDVDATVKREGARVILRKNGKKEVLLKTPAVARMLRLRKRQIMLDS</sequence>
<gene>
    <name evidence="2" type="ORF">N0V87_000476</name>
</gene>
<accession>A0A9W8X7Z2</accession>